<dbReference type="RefSeq" id="WP_232619651.1">
    <property type="nucleotide sequence ID" value="NZ_CP066042.1"/>
</dbReference>
<organism evidence="2 3">
    <name type="scientific">Staphylococcus saccharolyticus</name>
    <dbReference type="NCBI Taxonomy" id="33028"/>
    <lineage>
        <taxon>Bacteria</taxon>
        <taxon>Bacillati</taxon>
        <taxon>Bacillota</taxon>
        <taxon>Bacilli</taxon>
        <taxon>Bacillales</taxon>
        <taxon>Staphylococcaceae</taxon>
        <taxon>Staphylococcus</taxon>
    </lineage>
</organism>
<feature type="transmembrane region" description="Helical" evidence="1">
    <location>
        <begin position="6"/>
        <end position="28"/>
    </location>
</feature>
<protein>
    <submittedName>
        <fullName evidence="2">Uncharacterized protein</fullName>
    </submittedName>
</protein>
<keyword evidence="1" id="KW-0812">Transmembrane</keyword>
<feature type="transmembrane region" description="Helical" evidence="1">
    <location>
        <begin position="49"/>
        <end position="67"/>
    </location>
</feature>
<keyword evidence="1" id="KW-1133">Transmembrane helix</keyword>
<dbReference type="Proteomes" id="UP000255425">
    <property type="component" value="Unassembled WGS sequence"/>
</dbReference>
<gene>
    <name evidence="2" type="ORF">NCTC11807_02369</name>
</gene>
<name>A0A380H9N0_9STAP</name>
<dbReference type="GeneID" id="63935710"/>
<proteinExistence type="predicted"/>
<keyword evidence="1" id="KW-0472">Membrane</keyword>
<keyword evidence="3" id="KW-1185">Reference proteome</keyword>
<evidence type="ECO:0000313" key="2">
    <source>
        <dbReference type="EMBL" id="SUM73937.1"/>
    </source>
</evidence>
<evidence type="ECO:0000313" key="3">
    <source>
        <dbReference type="Proteomes" id="UP000255425"/>
    </source>
</evidence>
<dbReference type="AlphaFoldDB" id="A0A380H9N0"/>
<dbReference type="EMBL" id="UHDZ01000001">
    <property type="protein sequence ID" value="SUM73937.1"/>
    <property type="molecule type" value="Genomic_DNA"/>
</dbReference>
<sequence length="259" mass="29927">MNKKRLITYILIVVFILTTSTFSYLTYLKIKSDNDDVTTLKTIRTKPKILLSATGIQAPINSYTFYYNPSFGQLNRILVKNNDKVSIKKPIIEYYNFEKENRITNTKNALNYLSFNKSSTSHSQLNSYLLRSNLQFQMIQDQSSIKSTLVSPINGRISILNAYPSKANDKIVQIDSDERVIHANISESDVSLLKINQNISVTSSDHTQFIRKIKEITTIPNKIKNGISYYWEPTLKSLYYLMISRYLKQQSFNINMCLL</sequence>
<evidence type="ECO:0000256" key="1">
    <source>
        <dbReference type="SAM" id="Phobius"/>
    </source>
</evidence>
<accession>A0A380H9N0</accession>
<reference evidence="2 3" key="1">
    <citation type="submission" date="2018-06" db="EMBL/GenBank/DDBJ databases">
        <authorList>
            <consortium name="Pathogen Informatics"/>
            <person name="Doyle S."/>
        </authorList>
    </citation>
    <scope>NUCLEOTIDE SEQUENCE [LARGE SCALE GENOMIC DNA]</scope>
    <source>
        <strain evidence="2 3">NCTC11807</strain>
    </source>
</reference>